<name>W4HGR5_9RHOB</name>
<keyword evidence="1" id="KW-1133">Transmembrane helix</keyword>
<organism evidence="2 3">
    <name type="scientific">Roseivivax marinus</name>
    <dbReference type="NCBI Taxonomy" id="1379903"/>
    <lineage>
        <taxon>Bacteria</taxon>
        <taxon>Pseudomonadati</taxon>
        <taxon>Pseudomonadota</taxon>
        <taxon>Alphaproteobacteria</taxon>
        <taxon>Rhodobacterales</taxon>
        <taxon>Roseobacteraceae</taxon>
        <taxon>Roseivivax</taxon>
    </lineage>
</organism>
<keyword evidence="1" id="KW-0472">Membrane</keyword>
<dbReference type="eggNOG" id="ENOG503347W">
    <property type="taxonomic scope" value="Bacteria"/>
</dbReference>
<evidence type="ECO:0000313" key="3">
    <source>
        <dbReference type="Proteomes" id="UP000019063"/>
    </source>
</evidence>
<dbReference type="AlphaFoldDB" id="W4HGR5"/>
<sequence>MDRIKNLLGKRTTTILSAAAKDVVRAAAPNLGNAIGGPLGGVVEREIARAVTGKPDAPSAEVSARIEAGDAETMAKLYEAQAKLEAVGVDLAKVEAEDRADARAAHAGSWHVIVVAGSIMVAFFAMLGGLMFVQIPEGNREVVYALAGTMLSLVMMVGHFFFGSSEGSKQKTGILAKGASR</sequence>
<feature type="transmembrane region" description="Helical" evidence="1">
    <location>
        <begin position="142"/>
        <end position="162"/>
    </location>
</feature>
<keyword evidence="3" id="KW-1185">Reference proteome</keyword>
<evidence type="ECO:0008006" key="4">
    <source>
        <dbReference type="Google" id="ProtNLM"/>
    </source>
</evidence>
<feature type="transmembrane region" description="Helical" evidence="1">
    <location>
        <begin position="112"/>
        <end position="136"/>
    </location>
</feature>
<evidence type="ECO:0000256" key="1">
    <source>
        <dbReference type="SAM" id="Phobius"/>
    </source>
</evidence>
<dbReference type="EMBL" id="AQQW01000015">
    <property type="protein sequence ID" value="ETW11195.1"/>
    <property type="molecule type" value="Genomic_DNA"/>
</dbReference>
<comment type="caution">
    <text evidence="2">The sequence shown here is derived from an EMBL/GenBank/DDBJ whole genome shotgun (WGS) entry which is preliminary data.</text>
</comment>
<accession>W4HGR5</accession>
<dbReference type="Proteomes" id="UP000019063">
    <property type="component" value="Unassembled WGS sequence"/>
</dbReference>
<proteinExistence type="predicted"/>
<evidence type="ECO:0000313" key="2">
    <source>
        <dbReference type="EMBL" id="ETW11195.1"/>
    </source>
</evidence>
<dbReference type="RefSeq" id="WP_043846750.1">
    <property type="nucleotide sequence ID" value="NZ_AQQW01000015.1"/>
</dbReference>
<gene>
    <name evidence="2" type="ORF">ATO8_18615</name>
</gene>
<keyword evidence="1" id="KW-0812">Transmembrane</keyword>
<reference evidence="2 3" key="1">
    <citation type="journal article" date="2014" name="Antonie Van Leeuwenhoek">
        <title>Roseivivax atlanticus sp. nov., isolated from surface seawater of the Atlantic Ocean.</title>
        <authorList>
            <person name="Li G."/>
            <person name="Lai Q."/>
            <person name="Liu X."/>
            <person name="Sun F."/>
            <person name="Shao Z."/>
        </authorList>
    </citation>
    <scope>NUCLEOTIDE SEQUENCE [LARGE SCALE GENOMIC DNA]</scope>
    <source>
        <strain evidence="2 3">22II-s10s</strain>
    </source>
</reference>
<dbReference type="STRING" id="1379903.ATO8_18615"/>
<protein>
    <recommendedName>
        <fullName evidence="4">Transmembrane protein</fullName>
    </recommendedName>
</protein>